<dbReference type="RefSeq" id="WP_310271918.1">
    <property type="nucleotide sequence ID" value="NZ_JAVDXU010000005.1"/>
</dbReference>
<keyword evidence="12" id="KW-1185">Reference proteome</keyword>
<evidence type="ECO:0000256" key="6">
    <source>
        <dbReference type="ARBA" id="ARBA00023316"/>
    </source>
</evidence>
<evidence type="ECO:0000256" key="5">
    <source>
        <dbReference type="ARBA" id="ARBA00022984"/>
    </source>
</evidence>
<dbReference type="InterPro" id="IPR001967">
    <property type="entry name" value="Peptidase_S11_N"/>
</dbReference>
<proteinExistence type="inferred from homology"/>
<evidence type="ECO:0000256" key="8">
    <source>
        <dbReference type="SAM" id="Phobius"/>
    </source>
</evidence>
<dbReference type="CDD" id="cd07341">
    <property type="entry name" value="M56_BlaR1_MecR1_like"/>
    <property type="match status" value="1"/>
</dbReference>
<dbReference type="Proteomes" id="UP001180453">
    <property type="component" value="Unassembled WGS sequence"/>
</dbReference>
<dbReference type="SUPFAM" id="SSF56601">
    <property type="entry name" value="beta-lactamase/transpeptidase-like"/>
    <property type="match status" value="1"/>
</dbReference>
<comment type="caution">
    <text evidence="11">The sequence shown here is derived from an EMBL/GenBank/DDBJ whole genome shotgun (WGS) entry which is preliminary data.</text>
</comment>
<keyword evidence="4" id="KW-0133">Cell shape</keyword>
<dbReference type="PANTHER" id="PTHR34978:SF3">
    <property type="entry name" value="SLR0241 PROTEIN"/>
    <property type="match status" value="1"/>
</dbReference>
<keyword evidence="6" id="KW-0961">Cell wall biogenesis/degradation</keyword>
<feature type="domain" description="Peptidase M56" evidence="10">
    <location>
        <begin position="81"/>
        <end position="254"/>
    </location>
</feature>
<sequence>MSLDLAMNAWGWALVNFVWQGVVVGAVVAVLLALMGGASARWRYAVCAAGLALCLGLPLAQCLDLSPAEGQFMDELPPLAEQMPALVAAWALGTALMLARLALGLVWVGRARRRSKPAPAEWQARLDTLARRLGLKRAVSLRLLPELAGPIALGTLRPCVLLPAALLTRLPVDLLEALLAHELAHVRRWDYLANLLQSAVEALLFFHPVVWWLSARMRHERELVADEISAELVGQEGRRRLALALHALSELDSSPMPSSPALAARGGDLLARIERLLAPRPQATGWKLALPALLIAATSFVVQAKGRDPVEAPAPIAQAAAADELPPAQQLRLPVNAKHVVVIDDATGKVLMARDADAVVPIASLTKLLTAMVVLDAKLDPTEKLRITSDDVDTLKHSKSRVRVGTQMSRQAALEMALMESENRAAAALARTFPGGEAGFVKAMQAKIHALGLKHTAITDPTGLSPANTSTATEMATVTAAAARYGEIERITSVKKAKTTVDGRTRELRNTNRLVGAKGWNIRVSKTGYTEEAGRCLAMRILNGKRPVTVVLLDADGSANRLRDAALIRKSLAKQAS</sequence>
<keyword evidence="5" id="KW-0573">Peptidoglycan synthesis</keyword>
<evidence type="ECO:0000256" key="7">
    <source>
        <dbReference type="RuleBase" id="RU004016"/>
    </source>
</evidence>
<name>A0ABU1YUL7_ROSSA</name>
<feature type="transmembrane region" description="Helical" evidence="8">
    <location>
        <begin position="83"/>
        <end position="108"/>
    </location>
</feature>
<dbReference type="Gene3D" id="3.30.2010.10">
    <property type="entry name" value="Metalloproteases ('zincins'), catalytic domain"/>
    <property type="match status" value="1"/>
</dbReference>
<evidence type="ECO:0000259" key="9">
    <source>
        <dbReference type="Pfam" id="PF00768"/>
    </source>
</evidence>
<evidence type="ECO:0000256" key="4">
    <source>
        <dbReference type="ARBA" id="ARBA00022960"/>
    </source>
</evidence>
<feature type="domain" description="Peptidase S11 D-alanyl-D-alanine carboxypeptidase A N-terminal" evidence="9">
    <location>
        <begin position="334"/>
        <end position="556"/>
    </location>
</feature>
<dbReference type="InterPro" id="IPR052173">
    <property type="entry name" value="Beta-lactam_resp_regulator"/>
</dbReference>
<dbReference type="InterPro" id="IPR018044">
    <property type="entry name" value="Peptidase_S11"/>
</dbReference>
<evidence type="ECO:0000256" key="2">
    <source>
        <dbReference type="ARBA" id="ARBA00022729"/>
    </source>
</evidence>
<evidence type="ECO:0000256" key="1">
    <source>
        <dbReference type="ARBA" id="ARBA00007164"/>
    </source>
</evidence>
<keyword evidence="8" id="KW-1133">Transmembrane helix</keyword>
<dbReference type="Gene3D" id="3.40.710.10">
    <property type="entry name" value="DD-peptidase/beta-lactamase superfamily"/>
    <property type="match status" value="1"/>
</dbReference>
<feature type="transmembrane region" description="Helical" evidence="8">
    <location>
        <begin position="12"/>
        <end position="35"/>
    </location>
</feature>
<protein>
    <submittedName>
        <fullName evidence="11">D-alanyl-D-alanine endopeptidase (Penicillin-binding protein 7)</fullName>
        <ecNumber evidence="11">3.4.21.-</ecNumber>
    </submittedName>
</protein>
<organism evidence="11 12">
    <name type="scientific">Roseateles saccharophilus</name>
    <name type="common">Pseudomonas saccharophila</name>
    <dbReference type="NCBI Taxonomy" id="304"/>
    <lineage>
        <taxon>Bacteria</taxon>
        <taxon>Pseudomonadati</taxon>
        <taxon>Pseudomonadota</taxon>
        <taxon>Betaproteobacteria</taxon>
        <taxon>Burkholderiales</taxon>
        <taxon>Sphaerotilaceae</taxon>
        <taxon>Roseateles</taxon>
    </lineage>
</organism>
<dbReference type="InterPro" id="IPR012338">
    <property type="entry name" value="Beta-lactam/transpept-like"/>
</dbReference>
<dbReference type="PANTHER" id="PTHR34978">
    <property type="entry name" value="POSSIBLE SENSOR-TRANSDUCER PROTEIN BLAR"/>
    <property type="match status" value="1"/>
</dbReference>
<accession>A0ABU1YUL7</accession>
<dbReference type="InterPro" id="IPR008756">
    <property type="entry name" value="Peptidase_M56"/>
</dbReference>
<evidence type="ECO:0000259" key="10">
    <source>
        <dbReference type="Pfam" id="PF05569"/>
    </source>
</evidence>
<keyword evidence="3 11" id="KW-0378">Hydrolase</keyword>
<gene>
    <name evidence="11" type="ORF">J2X20_005241</name>
</gene>
<dbReference type="Pfam" id="PF00768">
    <property type="entry name" value="Peptidase_S11"/>
    <property type="match status" value="1"/>
</dbReference>
<feature type="transmembrane region" description="Helical" evidence="8">
    <location>
        <begin position="191"/>
        <end position="213"/>
    </location>
</feature>
<keyword evidence="8" id="KW-0472">Membrane</keyword>
<dbReference type="Pfam" id="PF05569">
    <property type="entry name" value="Peptidase_M56"/>
    <property type="match status" value="1"/>
</dbReference>
<keyword evidence="2" id="KW-0732">Signal</keyword>
<evidence type="ECO:0000313" key="12">
    <source>
        <dbReference type="Proteomes" id="UP001180453"/>
    </source>
</evidence>
<feature type="transmembrane region" description="Helical" evidence="8">
    <location>
        <begin position="42"/>
        <end position="63"/>
    </location>
</feature>
<keyword evidence="8" id="KW-0812">Transmembrane</keyword>
<evidence type="ECO:0000256" key="3">
    <source>
        <dbReference type="ARBA" id="ARBA00022801"/>
    </source>
</evidence>
<dbReference type="GO" id="GO:0016787">
    <property type="term" value="F:hydrolase activity"/>
    <property type="evidence" value="ECO:0007669"/>
    <property type="project" value="UniProtKB-KW"/>
</dbReference>
<dbReference type="EMBL" id="JAVDXU010000005">
    <property type="protein sequence ID" value="MDR7272558.1"/>
    <property type="molecule type" value="Genomic_DNA"/>
</dbReference>
<reference evidence="11 12" key="1">
    <citation type="submission" date="2023-07" db="EMBL/GenBank/DDBJ databases">
        <title>Sorghum-associated microbial communities from plants grown in Nebraska, USA.</title>
        <authorList>
            <person name="Schachtman D."/>
        </authorList>
    </citation>
    <scope>NUCLEOTIDE SEQUENCE [LARGE SCALE GENOMIC DNA]</scope>
    <source>
        <strain evidence="11 12">BE314</strain>
    </source>
</reference>
<dbReference type="EC" id="3.4.21.-" evidence="11"/>
<evidence type="ECO:0000313" key="11">
    <source>
        <dbReference type="EMBL" id="MDR7272558.1"/>
    </source>
</evidence>
<comment type="similarity">
    <text evidence="1 7">Belongs to the peptidase S11 family.</text>
</comment>
<dbReference type="PRINTS" id="PR00725">
    <property type="entry name" value="DADACBPTASE1"/>
</dbReference>